<evidence type="ECO:0000256" key="1">
    <source>
        <dbReference type="ARBA" id="ARBA00000085"/>
    </source>
</evidence>
<name>A0A558GBT3_HALVO</name>
<keyword evidence="4" id="KW-0808">Transferase</keyword>
<evidence type="ECO:0000256" key="6">
    <source>
        <dbReference type="ARBA" id="ARBA00023012"/>
    </source>
</evidence>
<dbReference type="CDD" id="cd00075">
    <property type="entry name" value="HATPase"/>
    <property type="match status" value="1"/>
</dbReference>
<accession>A0A558GBT3</accession>
<dbReference type="InterPro" id="IPR036097">
    <property type="entry name" value="HisK_dim/P_sf"/>
</dbReference>
<feature type="region of interest" description="Disordered" evidence="7">
    <location>
        <begin position="257"/>
        <end position="288"/>
    </location>
</feature>
<evidence type="ECO:0000256" key="4">
    <source>
        <dbReference type="ARBA" id="ARBA00022679"/>
    </source>
</evidence>
<dbReference type="EMBL" id="WOWC01000001">
    <property type="protein sequence ID" value="NLV01148.1"/>
    <property type="molecule type" value="Genomic_DNA"/>
</dbReference>
<dbReference type="InterPro" id="IPR036890">
    <property type="entry name" value="HATPase_C_sf"/>
</dbReference>
<dbReference type="SMART" id="SM00387">
    <property type="entry name" value="HATPase_c"/>
    <property type="match status" value="1"/>
</dbReference>
<organism evidence="10 11">
    <name type="scientific">Haloferax volcanii</name>
    <name type="common">Halobacterium volcanii</name>
    <dbReference type="NCBI Taxonomy" id="2246"/>
    <lineage>
        <taxon>Archaea</taxon>
        <taxon>Methanobacteriati</taxon>
        <taxon>Methanobacteriota</taxon>
        <taxon>Stenosarchaea group</taxon>
        <taxon>Halobacteria</taxon>
        <taxon>Halobacteriales</taxon>
        <taxon>Haloferacaceae</taxon>
        <taxon>Haloferax</taxon>
    </lineage>
</organism>
<evidence type="ECO:0000259" key="8">
    <source>
        <dbReference type="PROSITE" id="PS50109"/>
    </source>
</evidence>
<dbReference type="PRINTS" id="PR00344">
    <property type="entry name" value="BCTRLSENSOR"/>
</dbReference>
<evidence type="ECO:0000313" key="10">
    <source>
        <dbReference type="EMBL" id="TVT95228.1"/>
    </source>
</evidence>
<evidence type="ECO:0000313" key="9">
    <source>
        <dbReference type="EMBL" id="NLV01148.1"/>
    </source>
</evidence>
<dbReference type="SUPFAM" id="SSF47384">
    <property type="entry name" value="Homodimeric domain of signal transducing histidine kinase"/>
    <property type="match status" value="1"/>
</dbReference>
<dbReference type="GO" id="GO:0000155">
    <property type="term" value="F:phosphorelay sensor kinase activity"/>
    <property type="evidence" value="ECO:0007669"/>
    <property type="project" value="InterPro"/>
</dbReference>
<protein>
    <recommendedName>
        <fullName evidence="2">histidine kinase</fullName>
        <ecNumber evidence="2">2.7.13.3</ecNumber>
    </recommendedName>
</protein>
<dbReference type="Gene3D" id="3.30.450.20">
    <property type="entry name" value="PAS domain"/>
    <property type="match status" value="1"/>
</dbReference>
<comment type="catalytic activity">
    <reaction evidence="1">
        <text>ATP + protein L-histidine = ADP + protein N-phospho-L-histidine.</text>
        <dbReference type="EC" id="2.7.13.3"/>
    </reaction>
</comment>
<dbReference type="PROSITE" id="PS50109">
    <property type="entry name" value="HIS_KIN"/>
    <property type="match status" value="1"/>
</dbReference>
<dbReference type="InterPro" id="IPR035965">
    <property type="entry name" value="PAS-like_dom_sf"/>
</dbReference>
<dbReference type="Pfam" id="PF08448">
    <property type="entry name" value="PAS_4"/>
    <property type="match status" value="1"/>
</dbReference>
<gene>
    <name evidence="10" type="ORF">FQA18_07685</name>
    <name evidence="9" type="ORF">GOC85_00930</name>
</gene>
<dbReference type="InterPro" id="IPR050736">
    <property type="entry name" value="Sensor_HK_Regulatory"/>
</dbReference>
<evidence type="ECO:0000256" key="5">
    <source>
        <dbReference type="ARBA" id="ARBA00022777"/>
    </source>
</evidence>
<dbReference type="Proteomes" id="UP000619835">
    <property type="component" value="Unassembled WGS sequence"/>
</dbReference>
<dbReference type="EC" id="2.7.13.3" evidence="2"/>
<dbReference type="SUPFAM" id="SSF55874">
    <property type="entry name" value="ATPase domain of HSP90 chaperone/DNA topoisomerase II/histidine kinase"/>
    <property type="match status" value="1"/>
</dbReference>
<dbReference type="SUPFAM" id="SSF55785">
    <property type="entry name" value="PYP-like sensor domain (PAS domain)"/>
    <property type="match status" value="1"/>
</dbReference>
<dbReference type="CDD" id="cd00082">
    <property type="entry name" value="HisKA"/>
    <property type="match status" value="1"/>
</dbReference>
<evidence type="ECO:0000256" key="3">
    <source>
        <dbReference type="ARBA" id="ARBA00022553"/>
    </source>
</evidence>
<dbReference type="Pfam" id="PF02518">
    <property type="entry name" value="HATPase_c"/>
    <property type="match status" value="1"/>
</dbReference>
<dbReference type="PANTHER" id="PTHR43711:SF1">
    <property type="entry name" value="HISTIDINE KINASE 1"/>
    <property type="match status" value="1"/>
</dbReference>
<dbReference type="PANTHER" id="PTHR43711">
    <property type="entry name" value="TWO-COMPONENT HISTIDINE KINASE"/>
    <property type="match status" value="1"/>
</dbReference>
<accession>A0A847TPU7</accession>
<reference evidence="9" key="2">
    <citation type="submission" date="2019-12" db="EMBL/GenBank/DDBJ databases">
        <title>Haloferax alexandrinus strain pws11.</title>
        <authorList>
            <person name="Verma D.K."/>
            <person name="Gopal K."/>
            <person name="Prasad E.S."/>
        </authorList>
    </citation>
    <scope>NUCLEOTIDE SEQUENCE</scope>
    <source>
        <strain evidence="9">Pws11</strain>
    </source>
</reference>
<dbReference type="InterPro" id="IPR004358">
    <property type="entry name" value="Sig_transdc_His_kin-like_C"/>
</dbReference>
<dbReference type="RefSeq" id="WP_144858640.1">
    <property type="nucleotide sequence ID" value="NZ_VMTR01000038.1"/>
</dbReference>
<evidence type="ECO:0000256" key="7">
    <source>
        <dbReference type="SAM" id="MobiDB-lite"/>
    </source>
</evidence>
<dbReference type="InterPro" id="IPR003594">
    <property type="entry name" value="HATPase_dom"/>
</dbReference>
<feature type="domain" description="Histidine kinase" evidence="8">
    <location>
        <begin position="147"/>
        <end position="371"/>
    </location>
</feature>
<dbReference type="SMART" id="SM00388">
    <property type="entry name" value="HisKA"/>
    <property type="match status" value="1"/>
</dbReference>
<dbReference type="Gene3D" id="1.10.287.130">
    <property type="match status" value="1"/>
</dbReference>
<dbReference type="AlphaFoldDB" id="A0A558GBT3"/>
<sequence length="377" mass="40770">MSHVTSSSLAFSSLDALPTQLAILDEDGVIVYTNRAWQEFGNEHGYQGDSSSVGMNYLGVCDLSADADATTASEGIRAVIDDDRDEFSFEYPCETPEERLWFTMRATRFTDDGETYVQIAHLDITDRKRAELEAEEKAERLRNLARMLSHDLRNPLSVAVGYVESLLDDVVAADGLEQVAGALDRMDDIITDALVLARHDAVEELSTVDLETRAMTAWEHVDTGSADLVVADTVEFRADPSLLGHVFENLFRNAVEHGSTGSRDTPDDAVEHGSTGNQTASGDAVEHGASDDLTVTVGVLCGDADETGFYVEDDGVGIPAEMRDEVFEAGYTTGEEGTGLGLSIVAQAVHTHDWDIDVTEAENGGARFEITGVERPA</sequence>
<comment type="caution">
    <text evidence="10">The sequence shown here is derived from an EMBL/GenBank/DDBJ whole genome shotgun (WGS) entry which is preliminary data.</text>
</comment>
<dbReference type="Gene3D" id="3.30.565.10">
    <property type="entry name" value="Histidine kinase-like ATPase, C-terminal domain"/>
    <property type="match status" value="1"/>
</dbReference>
<proteinExistence type="predicted"/>
<dbReference type="InterPro" id="IPR013656">
    <property type="entry name" value="PAS_4"/>
</dbReference>
<evidence type="ECO:0000256" key="2">
    <source>
        <dbReference type="ARBA" id="ARBA00012438"/>
    </source>
</evidence>
<dbReference type="EMBL" id="VMTR01000038">
    <property type="protein sequence ID" value="TVT95228.1"/>
    <property type="molecule type" value="Genomic_DNA"/>
</dbReference>
<keyword evidence="3" id="KW-0597">Phosphoprotein</keyword>
<keyword evidence="6" id="KW-0902">Two-component regulatory system</keyword>
<evidence type="ECO:0000313" key="11">
    <source>
        <dbReference type="Proteomes" id="UP000320212"/>
    </source>
</evidence>
<dbReference type="InterPro" id="IPR003661">
    <property type="entry name" value="HisK_dim/P_dom"/>
</dbReference>
<dbReference type="Pfam" id="PF00512">
    <property type="entry name" value="HisKA"/>
    <property type="match status" value="1"/>
</dbReference>
<dbReference type="InterPro" id="IPR005467">
    <property type="entry name" value="His_kinase_dom"/>
</dbReference>
<dbReference type="Proteomes" id="UP000320212">
    <property type="component" value="Unassembled WGS sequence"/>
</dbReference>
<keyword evidence="5 10" id="KW-0418">Kinase</keyword>
<reference evidence="10 11" key="1">
    <citation type="submission" date="2019-07" db="EMBL/GenBank/DDBJ databases">
        <title>Draft genome sequence of Haloferax volcanii SS0101, isolated from salt farm in Samut Sakhon, Thailand.</title>
        <authorList>
            <person name="Wanthongcharoen S."/>
            <person name="Yamprayoonswat W."/>
            <person name="Ruangsuj P."/>
            <person name="Thongpramul N."/>
            <person name="Jumpathong W."/>
            <person name="Sittihan S."/>
            <person name="Kanjanavas P."/>
            <person name="Yasawong M."/>
        </authorList>
    </citation>
    <scope>NUCLEOTIDE SEQUENCE [LARGE SCALE GENOMIC DNA]</scope>
    <source>
        <strain evidence="10 11">SS0101</strain>
    </source>
</reference>